<dbReference type="InterPro" id="IPR000109">
    <property type="entry name" value="POT_fam"/>
</dbReference>
<evidence type="ECO:0000256" key="1">
    <source>
        <dbReference type="ARBA" id="ARBA00004141"/>
    </source>
</evidence>
<reference evidence="7" key="1">
    <citation type="submission" date="2020-06" db="EMBL/GenBank/DDBJ databases">
        <title>WGS assembly of Ceratodon purpureus strain R40.</title>
        <authorList>
            <person name="Carey S.B."/>
            <person name="Jenkins J."/>
            <person name="Shu S."/>
            <person name="Lovell J.T."/>
            <person name="Sreedasyam A."/>
            <person name="Maumus F."/>
            <person name="Tiley G.P."/>
            <person name="Fernandez-Pozo N."/>
            <person name="Barry K."/>
            <person name="Chen C."/>
            <person name="Wang M."/>
            <person name="Lipzen A."/>
            <person name="Daum C."/>
            <person name="Saski C.A."/>
            <person name="Payton A.C."/>
            <person name="Mcbreen J.C."/>
            <person name="Conrad R.E."/>
            <person name="Kollar L.M."/>
            <person name="Olsson S."/>
            <person name="Huttunen S."/>
            <person name="Landis J.B."/>
            <person name="Wickett N.J."/>
            <person name="Johnson M.G."/>
            <person name="Rensing S.A."/>
            <person name="Grimwood J."/>
            <person name="Schmutz J."/>
            <person name="Mcdaniel S.F."/>
        </authorList>
    </citation>
    <scope>NUCLEOTIDE SEQUENCE</scope>
    <source>
        <strain evidence="7">R40</strain>
    </source>
</reference>
<name>A0A8T0GR26_CERPU</name>
<dbReference type="InterPro" id="IPR036259">
    <property type="entry name" value="MFS_trans_sf"/>
</dbReference>
<evidence type="ECO:0000313" key="8">
    <source>
        <dbReference type="Proteomes" id="UP000822688"/>
    </source>
</evidence>
<proteinExistence type="inferred from homology"/>
<feature type="transmembrane region" description="Helical" evidence="6">
    <location>
        <begin position="190"/>
        <end position="210"/>
    </location>
</feature>
<keyword evidence="4 6" id="KW-1133">Transmembrane helix</keyword>
<keyword evidence="5 6" id="KW-0472">Membrane</keyword>
<keyword evidence="8" id="KW-1185">Reference proteome</keyword>
<organism evidence="7 8">
    <name type="scientific">Ceratodon purpureus</name>
    <name type="common">Fire moss</name>
    <name type="synonym">Dicranum purpureum</name>
    <dbReference type="NCBI Taxonomy" id="3225"/>
    <lineage>
        <taxon>Eukaryota</taxon>
        <taxon>Viridiplantae</taxon>
        <taxon>Streptophyta</taxon>
        <taxon>Embryophyta</taxon>
        <taxon>Bryophyta</taxon>
        <taxon>Bryophytina</taxon>
        <taxon>Bryopsida</taxon>
        <taxon>Dicranidae</taxon>
        <taxon>Pseudoditrichales</taxon>
        <taxon>Ditrichaceae</taxon>
        <taxon>Ceratodon</taxon>
    </lineage>
</organism>
<evidence type="ECO:0000256" key="3">
    <source>
        <dbReference type="ARBA" id="ARBA00022692"/>
    </source>
</evidence>
<dbReference type="Gene3D" id="1.20.1250.20">
    <property type="entry name" value="MFS general substrate transporter like domains"/>
    <property type="match status" value="1"/>
</dbReference>
<comment type="subcellular location">
    <subcellularLocation>
        <location evidence="1">Membrane</location>
        <topology evidence="1">Multi-pass membrane protein</topology>
    </subcellularLocation>
</comment>
<comment type="similarity">
    <text evidence="2">Belongs to the major facilitator superfamily. Proton-dependent oligopeptide transporter (POT/PTR) (TC 2.A.17) family.</text>
</comment>
<evidence type="ECO:0000256" key="2">
    <source>
        <dbReference type="ARBA" id="ARBA00005982"/>
    </source>
</evidence>
<accession>A0A8T0GR26</accession>
<keyword evidence="3 6" id="KW-0812">Transmembrane</keyword>
<gene>
    <name evidence="7" type="ORF">KC19_9G065500</name>
</gene>
<feature type="transmembrane region" description="Helical" evidence="6">
    <location>
        <begin position="41"/>
        <end position="61"/>
    </location>
</feature>
<dbReference type="AlphaFoldDB" id="A0A8T0GR26"/>
<comment type="caution">
    <text evidence="7">The sequence shown here is derived from an EMBL/GenBank/DDBJ whole genome shotgun (WGS) entry which is preliminary data.</text>
</comment>
<evidence type="ECO:0000256" key="6">
    <source>
        <dbReference type="SAM" id="Phobius"/>
    </source>
</evidence>
<dbReference type="Pfam" id="PF00854">
    <property type="entry name" value="PTR2"/>
    <property type="match status" value="1"/>
</dbReference>
<dbReference type="EMBL" id="CM026430">
    <property type="protein sequence ID" value="KAG0561450.1"/>
    <property type="molecule type" value="Genomic_DNA"/>
</dbReference>
<dbReference type="GO" id="GO:0022857">
    <property type="term" value="F:transmembrane transporter activity"/>
    <property type="evidence" value="ECO:0007669"/>
    <property type="project" value="InterPro"/>
</dbReference>
<evidence type="ECO:0000313" key="7">
    <source>
        <dbReference type="EMBL" id="KAG0561450.1"/>
    </source>
</evidence>
<sequence length="383" mass="42534">MDVLDVQLKLIDFCDEPKPLMVFKASNCTPVNMRTSGRWRAVGFLIAAELFEEIAFLAIATKLITYLTRQLHEGIPTSFIDVYNLQISASFFLAISGGFIADTSWGRFWPMLKFSLSFLLGMFVLTSAETIKALKPPPRNIKMGKECEKLTSKGVGFFWLALVFVAISVRGSTASLSIDQFDGTVPTERPMLVSFSTCWFMCLSCSALVAQSTIKDYIGWRWGFGLPTVGFLTVSKSSGEREENADRINQGSTEPASNLWKQNPLSQVEYVQRVVQSLPRWFIFVPAAGVKPRNWPLSSLSRVILWNPTPGTNAAAFQPLYKALPLLHSTLNMYLDVCLRERTSCLPFAANWCWYVAASSCHGGCSNSGGQTTEGSEEQKYVG</sequence>
<protein>
    <submittedName>
        <fullName evidence="7">Uncharacterized protein</fullName>
    </submittedName>
</protein>
<feature type="transmembrane region" description="Helical" evidence="6">
    <location>
        <begin position="82"/>
        <end position="101"/>
    </location>
</feature>
<dbReference type="Proteomes" id="UP000822688">
    <property type="component" value="Chromosome 9"/>
</dbReference>
<dbReference type="PANTHER" id="PTHR11654">
    <property type="entry name" value="OLIGOPEPTIDE TRANSPORTER-RELATED"/>
    <property type="match status" value="1"/>
</dbReference>
<evidence type="ECO:0000256" key="5">
    <source>
        <dbReference type="ARBA" id="ARBA00023136"/>
    </source>
</evidence>
<dbReference type="SUPFAM" id="SSF103473">
    <property type="entry name" value="MFS general substrate transporter"/>
    <property type="match status" value="1"/>
</dbReference>
<evidence type="ECO:0000256" key="4">
    <source>
        <dbReference type="ARBA" id="ARBA00022989"/>
    </source>
</evidence>
<dbReference type="GO" id="GO:0016020">
    <property type="term" value="C:membrane"/>
    <property type="evidence" value="ECO:0007669"/>
    <property type="project" value="UniProtKB-SubCell"/>
</dbReference>
<feature type="transmembrane region" description="Helical" evidence="6">
    <location>
        <begin position="155"/>
        <end position="178"/>
    </location>
</feature>
<feature type="transmembrane region" description="Helical" evidence="6">
    <location>
        <begin position="113"/>
        <end position="134"/>
    </location>
</feature>